<feature type="non-terminal residue" evidence="1">
    <location>
        <position position="114"/>
    </location>
</feature>
<sequence length="114" mass="12916">RRVKKLEKRNRSRTHKLKRLYKGRRIDAIDADEEITLVNIQYDAKMFDMNALDGEEVFVARQNANVVKEVVDAAQVSTAATTVTITTKEITLGQALEGLKKFKTQGEKGCYTRA</sequence>
<evidence type="ECO:0000313" key="1">
    <source>
        <dbReference type="EMBL" id="GFD24928.1"/>
    </source>
</evidence>
<organism evidence="1">
    <name type="scientific">Tanacetum cinerariifolium</name>
    <name type="common">Dalmatian daisy</name>
    <name type="synonym">Chrysanthemum cinerariifolium</name>
    <dbReference type="NCBI Taxonomy" id="118510"/>
    <lineage>
        <taxon>Eukaryota</taxon>
        <taxon>Viridiplantae</taxon>
        <taxon>Streptophyta</taxon>
        <taxon>Embryophyta</taxon>
        <taxon>Tracheophyta</taxon>
        <taxon>Spermatophyta</taxon>
        <taxon>Magnoliopsida</taxon>
        <taxon>eudicotyledons</taxon>
        <taxon>Gunneridae</taxon>
        <taxon>Pentapetalae</taxon>
        <taxon>asterids</taxon>
        <taxon>campanulids</taxon>
        <taxon>Asterales</taxon>
        <taxon>Asteraceae</taxon>
        <taxon>Asteroideae</taxon>
        <taxon>Anthemideae</taxon>
        <taxon>Anthemidinae</taxon>
        <taxon>Tanacetum</taxon>
    </lineage>
</organism>
<comment type="caution">
    <text evidence="1">The sequence shown here is derived from an EMBL/GenBank/DDBJ whole genome shotgun (WGS) entry which is preliminary data.</text>
</comment>
<name>A0A699UUB3_TANCI</name>
<dbReference type="AlphaFoldDB" id="A0A699UUB3"/>
<reference evidence="1" key="1">
    <citation type="journal article" date="2019" name="Sci. Rep.">
        <title>Draft genome of Tanacetum cinerariifolium, the natural source of mosquito coil.</title>
        <authorList>
            <person name="Yamashiro T."/>
            <person name="Shiraishi A."/>
            <person name="Satake H."/>
            <person name="Nakayama K."/>
        </authorList>
    </citation>
    <scope>NUCLEOTIDE SEQUENCE</scope>
</reference>
<protein>
    <submittedName>
        <fullName evidence="1">Uncharacterized protein</fullName>
    </submittedName>
</protein>
<gene>
    <name evidence="1" type="ORF">Tci_896897</name>
</gene>
<feature type="non-terminal residue" evidence="1">
    <location>
        <position position="1"/>
    </location>
</feature>
<accession>A0A699UUB3</accession>
<dbReference type="EMBL" id="BKCJ011356354">
    <property type="protein sequence ID" value="GFD24928.1"/>
    <property type="molecule type" value="Genomic_DNA"/>
</dbReference>
<proteinExistence type="predicted"/>